<dbReference type="InterPro" id="IPR027417">
    <property type="entry name" value="P-loop_NTPase"/>
</dbReference>
<reference evidence="6" key="1">
    <citation type="submission" date="2023-07" db="EMBL/GenBank/DDBJ databases">
        <title>30 novel species of actinomycetes from the DSMZ collection.</title>
        <authorList>
            <person name="Nouioui I."/>
        </authorList>
    </citation>
    <scope>NUCLEOTIDE SEQUENCE [LARGE SCALE GENOMIC DNA]</scope>
    <source>
        <strain evidence="6">DSM 44917</strain>
    </source>
</reference>
<comment type="caution">
    <text evidence="5">The sequence shown here is derived from an EMBL/GenBank/DDBJ whole genome shotgun (WGS) entry which is preliminary data.</text>
</comment>
<keyword evidence="6" id="KW-1185">Reference proteome</keyword>
<dbReference type="PANTHER" id="PTHR16305:SF35">
    <property type="entry name" value="TRANSCRIPTIONAL ACTIVATOR DOMAIN"/>
    <property type="match status" value="1"/>
</dbReference>
<evidence type="ECO:0000256" key="2">
    <source>
        <dbReference type="ARBA" id="ARBA00022840"/>
    </source>
</evidence>
<dbReference type="InterPro" id="IPR000792">
    <property type="entry name" value="Tscrpt_reg_LuxR_C"/>
</dbReference>
<feature type="compositionally biased region" description="Low complexity" evidence="3">
    <location>
        <begin position="932"/>
        <end position="941"/>
    </location>
</feature>
<evidence type="ECO:0000313" key="5">
    <source>
        <dbReference type="EMBL" id="MDT0306801.1"/>
    </source>
</evidence>
<dbReference type="SMART" id="SM00421">
    <property type="entry name" value="HTH_LUXR"/>
    <property type="match status" value="1"/>
</dbReference>
<dbReference type="PRINTS" id="PR00038">
    <property type="entry name" value="HTHLUXR"/>
</dbReference>
<accession>A0ABU2L5F6</accession>
<keyword evidence="2" id="KW-0067">ATP-binding</keyword>
<dbReference type="CDD" id="cd06170">
    <property type="entry name" value="LuxR_C_like"/>
    <property type="match status" value="1"/>
</dbReference>
<protein>
    <submittedName>
        <fullName evidence="5">AAA family ATPase</fullName>
    </submittedName>
</protein>
<dbReference type="RefSeq" id="WP_311629740.1">
    <property type="nucleotide sequence ID" value="NZ_JAVREN010000008.1"/>
</dbReference>
<dbReference type="SUPFAM" id="SSF46894">
    <property type="entry name" value="C-terminal effector domain of the bipartite response regulators"/>
    <property type="match status" value="1"/>
</dbReference>
<evidence type="ECO:0000259" key="4">
    <source>
        <dbReference type="PROSITE" id="PS50043"/>
    </source>
</evidence>
<feature type="domain" description="HTH luxR-type" evidence="4">
    <location>
        <begin position="937"/>
        <end position="1002"/>
    </location>
</feature>
<dbReference type="InterPro" id="IPR041664">
    <property type="entry name" value="AAA_16"/>
</dbReference>
<dbReference type="PROSITE" id="PS50043">
    <property type="entry name" value="HTH_LUXR_2"/>
    <property type="match status" value="1"/>
</dbReference>
<dbReference type="SUPFAM" id="SSF52540">
    <property type="entry name" value="P-loop containing nucleoside triphosphate hydrolases"/>
    <property type="match status" value="1"/>
</dbReference>
<proteinExistence type="predicted"/>
<sequence>MPRVILDGVESRSVSPVFVGRGRELAELADGLARARVGEPQAFVIGGEAGIGKTRLLGEFLTLAGPTDAVTAVGSCVELGADGLPFAPVAAVLRSLHRQLGPALTDAARGREGELARLLPELGEAGSPGDNALGRARLFELTTRLLERLAADRPLIVAVEDLHWSDRSTRELLGYLFRSVQNARLLVLATYRTDDIHRRHPLRPFLAELDRLRSVRRIELARFTRGEVRAQIAGITGSRPAPALLHSVFERSEGNPFFVEELTASDSPSRGISESLRDLLLVRVEALPEEAQDVLRIVAEGGSSVEHGLLAAVAERPEGDLLAALRAAVGAHLLTPTADGDGYCFRHALMREAVVDDLLPGERARLNRRFAEALERAGHLVPADQHAARLASYWYHAGDPARALPAVLDAAAQARRRYAYAEALRLLERALELWDGAPEEVRAALRPAEPVWGYPGNGTGGPVGAVDVLAEATMAGLLSGQPERARAMSKRALRLIDEREEPLPAAWFWLQRARMAEGLGRSDGRPELDRARELVRGLPPSTVHAQVLAHDAAWRSMDRPGPETFRTAERAVELARAVGARTTELYARITLACLRADAGEAEEGLAELSAVLDRLLRRGEVSLIGRCLVNRSAILAAVGRLREAADAGAEGMAVADRYGLEDTKGWLAANQSDVLVDLGRWDEADAAVATARRVPASVRPRAGAMLQAGRLAVLRGDEALARSELAGARAEIRTPDLRPSFTIELARLEVEVAASEGRIDAAREAFRAVTGEPFPSFTAGLVWGLLFAAAGAEAESRGLPGAGAGRGEALERIRAAMRPVRRGGTTWAAFGRLVDAQLARAEGRDVPGVWAEAVAALEPAGLPYHLAEARRCWAEALLGAEGPSGPARERAAAVLRPARAAARSLGARTLLRRVEQLAARGRLSLDPPAQEPAPASAPADPFGLTRRELDVLSLVAAGRSNRQIAQELFISPKTASVHVSNILAKLEVSGRGEAAALAHRLGLSL</sequence>
<gene>
    <name evidence="5" type="ORF">RM780_07470</name>
</gene>
<organism evidence="5 6">
    <name type="scientific">Streptomyces boetiae</name>
    <dbReference type="NCBI Taxonomy" id="3075541"/>
    <lineage>
        <taxon>Bacteria</taxon>
        <taxon>Bacillati</taxon>
        <taxon>Actinomycetota</taxon>
        <taxon>Actinomycetes</taxon>
        <taxon>Kitasatosporales</taxon>
        <taxon>Streptomycetaceae</taxon>
        <taxon>Streptomyces</taxon>
    </lineage>
</organism>
<keyword evidence="1" id="KW-0547">Nucleotide-binding</keyword>
<feature type="region of interest" description="Disordered" evidence="3">
    <location>
        <begin position="923"/>
        <end position="942"/>
    </location>
</feature>
<dbReference type="InterPro" id="IPR036388">
    <property type="entry name" value="WH-like_DNA-bd_sf"/>
</dbReference>
<evidence type="ECO:0000256" key="1">
    <source>
        <dbReference type="ARBA" id="ARBA00022741"/>
    </source>
</evidence>
<evidence type="ECO:0000313" key="6">
    <source>
        <dbReference type="Proteomes" id="UP001183388"/>
    </source>
</evidence>
<dbReference type="Pfam" id="PF00196">
    <property type="entry name" value="GerE"/>
    <property type="match status" value="1"/>
</dbReference>
<dbReference type="PANTHER" id="PTHR16305">
    <property type="entry name" value="TESTICULAR SOLUBLE ADENYLYL CYCLASE"/>
    <property type="match status" value="1"/>
</dbReference>
<dbReference type="EMBL" id="JAVREN010000008">
    <property type="protein sequence ID" value="MDT0306801.1"/>
    <property type="molecule type" value="Genomic_DNA"/>
</dbReference>
<dbReference type="Pfam" id="PF13191">
    <property type="entry name" value="AAA_16"/>
    <property type="match status" value="1"/>
</dbReference>
<dbReference type="Proteomes" id="UP001183388">
    <property type="component" value="Unassembled WGS sequence"/>
</dbReference>
<dbReference type="InterPro" id="IPR016032">
    <property type="entry name" value="Sig_transdc_resp-reg_C-effctor"/>
</dbReference>
<dbReference type="Gene3D" id="1.10.10.10">
    <property type="entry name" value="Winged helix-like DNA-binding domain superfamily/Winged helix DNA-binding domain"/>
    <property type="match status" value="1"/>
</dbReference>
<evidence type="ECO:0000256" key="3">
    <source>
        <dbReference type="SAM" id="MobiDB-lite"/>
    </source>
</evidence>
<name>A0ABU2L5F6_9ACTN</name>